<dbReference type="RefSeq" id="WP_126672420.1">
    <property type="nucleotide sequence ID" value="NZ_RYZR01000003.1"/>
</dbReference>
<name>A0A3S0PZN2_9GAMM</name>
<comment type="caution">
    <text evidence="2">The sequence shown here is derived from an EMBL/GenBank/DDBJ whole genome shotgun (WGS) entry which is preliminary data.</text>
</comment>
<feature type="domain" description="HNH endonuclease 5" evidence="1">
    <location>
        <begin position="42"/>
        <end position="92"/>
    </location>
</feature>
<dbReference type="AlphaFoldDB" id="A0A3S0PZN2"/>
<keyword evidence="3" id="KW-1185">Reference proteome</keyword>
<protein>
    <submittedName>
        <fullName evidence="2">HNH endonuclease</fullName>
    </submittedName>
</protein>
<gene>
    <name evidence="2" type="ORF">EKH79_03490</name>
</gene>
<evidence type="ECO:0000259" key="1">
    <source>
        <dbReference type="Pfam" id="PF14279"/>
    </source>
</evidence>
<dbReference type="InterPro" id="IPR029471">
    <property type="entry name" value="HNH_5"/>
</dbReference>
<dbReference type="OrthoDB" id="255953at2"/>
<keyword evidence="2" id="KW-0540">Nuclease</keyword>
<accession>A0A3S0PZN2</accession>
<dbReference type="Proteomes" id="UP000267077">
    <property type="component" value="Unassembled WGS sequence"/>
</dbReference>
<dbReference type="EMBL" id="RYZR01000003">
    <property type="protein sequence ID" value="RUL65788.1"/>
    <property type="molecule type" value="Genomic_DNA"/>
</dbReference>
<dbReference type="Pfam" id="PF14279">
    <property type="entry name" value="HNH_5"/>
    <property type="match status" value="1"/>
</dbReference>
<keyword evidence="2" id="KW-0255">Endonuclease</keyword>
<evidence type="ECO:0000313" key="2">
    <source>
        <dbReference type="EMBL" id="RUL65788.1"/>
    </source>
</evidence>
<evidence type="ECO:0000313" key="3">
    <source>
        <dbReference type="Proteomes" id="UP000267077"/>
    </source>
</evidence>
<keyword evidence="2" id="KW-0378">Hydrolase</keyword>
<reference evidence="2 3" key="1">
    <citation type="submission" date="2018-12" db="EMBL/GenBank/DDBJ databases">
        <title>Dyella dinghuensis sp. nov. DHOA06 and Dyella choica sp. nov. 4M-K27, isolated from forest soil.</title>
        <authorList>
            <person name="Qiu L.-H."/>
            <person name="Gao Z.-H."/>
        </authorList>
    </citation>
    <scope>NUCLEOTIDE SEQUENCE [LARGE SCALE GENOMIC DNA]</scope>
    <source>
        <strain evidence="2 3">DHOA06</strain>
    </source>
</reference>
<proteinExistence type="predicted"/>
<sequence length="329" mass="37056">MNFSAEELQSLAFYQNTYEQIGFWWMRKGYSERLGEKDVRVCRFCSKMKPEVSFSKKAHVVPQSLGNRGLISYYECDTCNEIFGGGIENDLGNWTKPARTMLRVHGQNGIPKLVGKGQSGWRIEGGAKGGLAISAHQDHMPHTVDEEKKAITFDLPRDPYTPAAVMKAFVRIGLTMMPAPELANFDDLMQWIKNPDHSVRTIGGSTIYQTMHPGPLPNDQVQASLLRRAKEEAPFPYMFLVLSFANQAYQIPLTSRDHDAHLQGLNITMPLFPTSTPLDRNTYGHPRTTPIDLSTTTEVRDEKMKIVMRYDHVEDMQSTKGDVGESNNG</sequence>
<organism evidence="2 3">
    <name type="scientific">Dyella dinghuensis</name>
    <dbReference type="NCBI Taxonomy" id="1920169"/>
    <lineage>
        <taxon>Bacteria</taxon>
        <taxon>Pseudomonadati</taxon>
        <taxon>Pseudomonadota</taxon>
        <taxon>Gammaproteobacteria</taxon>
        <taxon>Lysobacterales</taxon>
        <taxon>Rhodanobacteraceae</taxon>
        <taxon>Dyella</taxon>
    </lineage>
</organism>
<dbReference type="GO" id="GO:0004519">
    <property type="term" value="F:endonuclease activity"/>
    <property type="evidence" value="ECO:0007669"/>
    <property type="project" value="UniProtKB-KW"/>
</dbReference>